<comment type="similarity">
    <text evidence="2">Belongs to the CRIPT family.</text>
</comment>
<evidence type="ECO:0000256" key="4">
    <source>
        <dbReference type="ARBA" id="ARBA00022490"/>
    </source>
</evidence>
<dbReference type="AlphaFoldDB" id="A0A3Q3CFX7"/>
<dbReference type="GO" id="GO:0006397">
    <property type="term" value="P:mRNA processing"/>
    <property type="evidence" value="ECO:0007669"/>
    <property type="project" value="UniProtKB-KW"/>
</dbReference>
<dbReference type="Pfam" id="PF10235">
    <property type="entry name" value="Cript"/>
    <property type="match status" value="1"/>
</dbReference>
<name>A0A3Q3CFX7_HAPBU</name>
<evidence type="ECO:0000256" key="1">
    <source>
        <dbReference type="ARBA" id="ARBA00004496"/>
    </source>
</evidence>
<organism evidence="9 10">
    <name type="scientific">Haplochromis burtoni</name>
    <name type="common">Burton's mouthbrooder</name>
    <name type="synonym">Chromis burtoni</name>
    <dbReference type="NCBI Taxonomy" id="8153"/>
    <lineage>
        <taxon>Eukaryota</taxon>
        <taxon>Metazoa</taxon>
        <taxon>Chordata</taxon>
        <taxon>Craniata</taxon>
        <taxon>Vertebrata</taxon>
        <taxon>Euteleostomi</taxon>
        <taxon>Actinopterygii</taxon>
        <taxon>Neopterygii</taxon>
        <taxon>Teleostei</taxon>
        <taxon>Neoteleostei</taxon>
        <taxon>Acanthomorphata</taxon>
        <taxon>Ovalentaria</taxon>
        <taxon>Cichlomorphae</taxon>
        <taxon>Cichliformes</taxon>
        <taxon>Cichlidae</taxon>
        <taxon>African cichlids</taxon>
        <taxon>Pseudocrenilabrinae</taxon>
        <taxon>Haplochromini</taxon>
        <taxon>Haplochromis</taxon>
    </lineage>
</organism>
<protein>
    <recommendedName>
        <fullName evidence="3">Cysteine-rich PDZ-binding protein</fullName>
    </recommendedName>
    <alternativeName>
        <fullName evidence="8">Cysteine-rich interactor of PDZ three</fullName>
    </alternativeName>
</protein>
<keyword evidence="6" id="KW-0747">Spliceosome</keyword>
<evidence type="ECO:0000256" key="6">
    <source>
        <dbReference type="ARBA" id="ARBA00022728"/>
    </source>
</evidence>
<dbReference type="PANTHER" id="PTHR11805:SF1">
    <property type="entry name" value="CYSTEINE-RICH PDZ-BINDING PROTEIN"/>
    <property type="match status" value="1"/>
</dbReference>
<reference evidence="9" key="1">
    <citation type="submission" date="2025-08" db="UniProtKB">
        <authorList>
            <consortium name="Ensembl"/>
        </authorList>
    </citation>
    <scope>IDENTIFICATION</scope>
</reference>
<evidence type="ECO:0000256" key="5">
    <source>
        <dbReference type="ARBA" id="ARBA00022664"/>
    </source>
</evidence>
<keyword evidence="10" id="KW-1185">Reference proteome</keyword>
<keyword evidence="4" id="KW-0963">Cytoplasm</keyword>
<dbReference type="GO" id="GO:0031122">
    <property type="term" value="P:cytoplasmic microtubule organization"/>
    <property type="evidence" value="ECO:0007669"/>
    <property type="project" value="TreeGrafter"/>
</dbReference>
<sequence>MVCEKCEKKLGKVITPDTWKDGARNTTESGGRKLNENKMLTSKKARFDPYSKSGFAICRICKSSVHQAGSHYCQGCAYKKGTKSHCLPCRNAIVGPKLECIYCFQQILTKLPLCMIHRSIHRCSL</sequence>
<dbReference type="GO" id="GO:0008017">
    <property type="term" value="F:microtubule binding"/>
    <property type="evidence" value="ECO:0007669"/>
    <property type="project" value="TreeGrafter"/>
</dbReference>
<dbReference type="GO" id="GO:0005737">
    <property type="term" value="C:cytoplasm"/>
    <property type="evidence" value="ECO:0007669"/>
    <property type="project" value="UniProtKB-SubCell"/>
</dbReference>
<dbReference type="GO" id="GO:0030425">
    <property type="term" value="C:dendrite"/>
    <property type="evidence" value="ECO:0007669"/>
    <property type="project" value="TreeGrafter"/>
</dbReference>
<evidence type="ECO:0000256" key="8">
    <source>
        <dbReference type="ARBA" id="ARBA00032518"/>
    </source>
</evidence>
<evidence type="ECO:0000256" key="7">
    <source>
        <dbReference type="ARBA" id="ARBA00023187"/>
    </source>
</evidence>
<keyword evidence="5" id="KW-0507">mRNA processing</keyword>
<dbReference type="GO" id="GO:0008380">
    <property type="term" value="P:RNA splicing"/>
    <property type="evidence" value="ECO:0007669"/>
    <property type="project" value="UniProtKB-KW"/>
</dbReference>
<keyword evidence="7" id="KW-0508">mRNA splicing</keyword>
<reference evidence="9" key="2">
    <citation type="submission" date="2025-09" db="UniProtKB">
        <authorList>
            <consortium name="Ensembl"/>
        </authorList>
    </citation>
    <scope>IDENTIFICATION</scope>
</reference>
<dbReference type="Ensembl" id="ENSHBUT00000036348.1">
    <property type="protein sequence ID" value="ENSHBUP00000021357.1"/>
    <property type="gene ID" value="ENSHBUG00000023665.1"/>
</dbReference>
<proteinExistence type="inferred from homology"/>
<evidence type="ECO:0000256" key="2">
    <source>
        <dbReference type="ARBA" id="ARBA00009021"/>
    </source>
</evidence>
<dbReference type="GeneTree" id="ENSGT00950000183100"/>
<dbReference type="GO" id="GO:0030165">
    <property type="term" value="F:PDZ domain binding"/>
    <property type="evidence" value="ECO:0007669"/>
    <property type="project" value="TreeGrafter"/>
</dbReference>
<evidence type="ECO:0000313" key="10">
    <source>
        <dbReference type="Proteomes" id="UP000264840"/>
    </source>
</evidence>
<evidence type="ECO:0000313" key="9">
    <source>
        <dbReference type="Ensembl" id="ENSHBUP00000021357.1"/>
    </source>
</evidence>
<dbReference type="Proteomes" id="UP000264840">
    <property type="component" value="Unplaced"/>
</dbReference>
<comment type="subcellular location">
    <subcellularLocation>
        <location evidence="1">Cytoplasm</location>
    </subcellularLocation>
</comment>
<accession>A0A3Q3CFX7</accession>
<dbReference type="PANTHER" id="PTHR11805">
    <property type="entry name" value="CYSTEINE-RICH PDZ-BINDING PROTEIN"/>
    <property type="match status" value="1"/>
</dbReference>
<dbReference type="InterPro" id="IPR019367">
    <property type="entry name" value="PDZ-binding_CRIPT"/>
</dbReference>
<dbReference type="GO" id="GO:0005681">
    <property type="term" value="C:spliceosomal complex"/>
    <property type="evidence" value="ECO:0007669"/>
    <property type="project" value="UniProtKB-KW"/>
</dbReference>
<evidence type="ECO:0000256" key="3">
    <source>
        <dbReference type="ARBA" id="ARBA00018615"/>
    </source>
</evidence>